<keyword evidence="9" id="KW-0325">Glycoprotein</keyword>
<keyword evidence="8" id="KW-0472">Membrane</keyword>
<keyword evidence="5" id="KW-0812">Transmembrane</keyword>
<organism evidence="11 12">
    <name type="scientific">Oncorhynchus tshawytscha</name>
    <name type="common">Chinook salmon</name>
    <name type="synonym">Salmo tshawytscha</name>
    <dbReference type="NCBI Taxonomy" id="74940"/>
    <lineage>
        <taxon>Eukaryota</taxon>
        <taxon>Metazoa</taxon>
        <taxon>Chordata</taxon>
        <taxon>Craniata</taxon>
        <taxon>Vertebrata</taxon>
        <taxon>Euteleostomi</taxon>
        <taxon>Actinopterygii</taxon>
        <taxon>Neopterygii</taxon>
        <taxon>Teleostei</taxon>
        <taxon>Protacanthopterygii</taxon>
        <taxon>Salmoniformes</taxon>
        <taxon>Salmonidae</taxon>
        <taxon>Salmoninae</taxon>
        <taxon>Oncorhynchus</taxon>
    </lineage>
</organism>
<evidence type="ECO:0000256" key="8">
    <source>
        <dbReference type="ARBA" id="ARBA00023136"/>
    </source>
</evidence>
<evidence type="ECO:0000313" key="11">
    <source>
        <dbReference type="Ensembl" id="ENSOTSP00005116441.1"/>
    </source>
</evidence>
<dbReference type="GeneTree" id="ENSGT00390000017679"/>
<keyword evidence="7" id="KW-1133">Transmembrane helix</keyword>
<comment type="similarity">
    <text evidence="3 10">Belongs to the PIGX family.</text>
</comment>
<feature type="chain" id="PRO_5044044871" description="Phosphatidylinositol-glycan biosynthesis class X protein" evidence="10">
    <location>
        <begin position="24"/>
        <end position="250"/>
    </location>
</feature>
<evidence type="ECO:0000256" key="3">
    <source>
        <dbReference type="ARBA" id="ARBA00010345"/>
    </source>
</evidence>
<reference evidence="11" key="3">
    <citation type="submission" date="2025-09" db="UniProtKB">
        <authorList>
            <consortium name="Ensembl"/>
        </authorList>
    </citation>
    <scope>IDENTIFICATION</scope>
</reference>
<evidence type="ECO:0000256" key="9">
    <source>
        <dbReference type="ARBA" id="ARBA00023180"/>
    </source>
</evidence>
<evidence type="ECO:0000256" key="2">
    <source>
        <dbReference type="ARBA" id="ARBA00004687"/>
    </source>
</evidence>
<keyword evidence="6 10" id="KW-0256">Endoplasmic reticulum</keyword>
<dbReference type="PANTHER" id="PTHR28650">
    <property type="entry name" value="PHOSPHATIDYLINOSITOL-GLYCAN BIOSYNTHESIS CLASS X PROTEIN"/>
    <property type="match status" value="1"/>
</dbReference>
<protein>
    <recommendedName>
        <fullName evidence="10">Phosphatidylinositol-glycan biosynthesis class X protein</fullName>
    </recommendedName>
</protein>
<dbReference type="Pfam" id="PF08320">
    <property type="entry name" value="PIG-X"/>
    <property type="match status" value="1"/>
</dbReference>
<dbReference type="Proteomes" id="UP000694402">
    <property type="component" value="Unassembled WGS sequence"/>
</dbReference>
<dbReference type="InterPro" id="IPR040039">
    <property type="entry name" value="PIGX"/>
</dbReference>
<evidence type="ECO:0000256" key="6">
    <source>
        <dbReference type="ARBA" id="ARBA00022824"/>
    </source>
</evidence>
<dbReference type="GO" id="GO:0006506">
    <property type="term" value="P:GPI anchor biosynthetic process"/>
    <property type="evidence" value="ECO:0007669"/>
    <property type="project" value="UniProtKB-KW"/>
</dbReference>
<feature type="signal peptide" evidence="10">
    <location>
        <begin position="1"/>
        <end position="23"/>
    </location>
</feature>
<reference evidence="11" key="2">
    <citation type="submission" date="2025-08" db="UniProtKB">
        <authorList>
            <consortium name="Ensembl"/>
        </authorList>
    </citation>
    <scope>IDENTIFICATION</scope>
</reference>
<dbReference type="Ensembl" id="ENSOTST00005121091.1">
    <property type="protein sequence ID" value="ENSOTSP00005116441.1"/>
    <property type="gene ID" value="ENSOTSG00005030510.2"/>
</dbReference>
<gene>
    <name evidence="11" type="primary">TPK1</name>
</gene>
<evidence type="ECO:0000256" key="10">
    <source>
        <dbReference type="RuleBase" id="RU366056"/>
    </source>
</evidence>
<keyword evidence="10" id="KW-0732">Signal</keyword>
<reference evidence="12" key="1">
    <citation type="journal article" date="2018" name="PLoS ONE">
        <title>Chinook salmon (Oncorhynchus tshawytscha) genome and transcriptome.</title>
        <authorList>
            <person name="Christensen K.A."/>
            <person name="Leong J.S."/>
            <person name="Sakhrani D."/>
            <person name="Biagi C.A."/>
            <person name="Minkley D.R."/>
            <person name="Withler R.E."/>
            <person name="Rondeau E.B."/>
            <person name="Koop B.F."/>
            <person name="Devlin R.H."/>
        </authorList>
    </citation>
    <scope>NUCLEOTIDE SEQUENCE [LARGE SCALE GENOMIC DNA]</scope>
</reference>
<comment type="function">
    <text evidence="10">Stabilizing subunit of the glycosylphosphatidylinositol-mannosyltransferase I complex which catalyzes the transfer of the first mannose, via an alpha-1,4 bond from a dolichol-phosphate-mannose (Dol-P-Man) to the glucosaminyl acyl phosphatidylinositol (GlcN-(acyl)PI) intermediate to generate alpha-D-Man-(1-&gt;4)-alpha-D-GlcN-(1-&gt;6)-(1-radyl,2-acyl-sn-glycero-3-phospho)-2-acyl-inositol and participates in the sixth step of the glycosylphosphatidylinositol-anchor biosynthesis. Probably acts by stabilizing the mannosyltransferase PIGM.</text>
</comment>
<dbReference type="GO" id="GO:0005789">
    <property type="term" value="C:endoplasmic reticulum membrane"/>
    <property type="evidence" value="ECO:0007669"/>
    <property type="project" value="UniProtKB-SubCell"/>
</dbReference>
<dbReference type="InterPro" id="IPR013233">
    <property type="entry name" value="PIG-X/PBN1"/>
</dbReference>
<dbReference type="AlphaFoldDB" id="A0AAZ3PIH8"/>
<evidence type="ECO:0000256" key="4">
    <source>
        <dbReference type="ARBA" id="ARBA00022502"/>
    </source>
</evidence>
<evidence type="ECO:0000313" key="12">
    <source>
        <dbReference type="Proteomes" id="UP000694402"/>
    </source>
</evidence>
<dbReference type="PANTHER" id="PTHR28650:SF1">
    <property type="entry name" value="PHOSPHATIDYLINOSITOL-GLYCAN BIOSYNTHESIS CLASS X PROTEIN"/>
    <property type="match status" value="1"/>
</dbReference>
<keyword evidence="4 10" id="KW-0337">GPI-anchor biosynthesis</keyword>
<evidence type="ECO:0000256" key="7">
    <source>
        <dbReference type="ARBA" id="ARBA00022989"/>
    </source>
</evidence>
<dbReference type="SMART" id="SM00780">
    <property type="entry name" value="PIG-X"/>
    <property type="match status" value="1"/>
</dbReference>
<keyword evidence="12" id="KW-1185">Reference proteome</keyword>
<comment type="subcellular location">
    <subcellularLocation>
        <location evidence="1 10">Endoplasmic reticulum membrane</location>
        <topology evidence="1 10">Single-pass membrane protein</topology>
    </subcellularLocation>
</comment>
<sequence length="250" mass="27491">MDSTFVHSSTCTVYLVLFGSTQADENSCGLSMTWLETVSVTMDVSKNGFHRDLVTTVDFGPGFPDGLETLLVHRLPSGIYIDQYQLASLKEDTGLQVLLGSAVDLEAPAHTSEEFLVLVYPALDQGILKATLPIHGRYHKPSLAGKRFELVEIKLPKLILRTDTCTQLISFPPYKIVDAPCTVHNLSICQWLEIQHLQEQDPVSLEIPLGDGSLVEPVCAGTLLVTLLCCVILSRSIWMHGVFLDNAILI</sequence>
<proteinExistence type="inferred from homology"/>
<accession>A0AAZ3PIH8</accession>
<name>A0AAZ3PIH8_ONCTS</name>
<evidence type="ECO:0000256" key="1">
    <source>
        <dbReference type="ARBA" id="ARBA00004389"/>
    </source>
</evidence>
<comment type="pathway">
    <text evidence="2 10">Glycolipid biosynthesis; glycosylphosphatidylinositol-anchor biosynthesis.</text>
</comment>
<evidence type="ECO:0000256" key="5">
    <source>
        <dbReference type="ARBA" id="ARBA00022692"/>
    </source>
</evidence>